<proteinExistence type="predicted"/>
<accession>A0A1H9TKH4</accession>
<keyword evidence="2" id="KW-1185">Reference proteome</keyword>
<evidence type="ECO:0000313" key="1">
    <source>
        <dbReference type="EMBL" id="SER97527.1"/>
    </source>
</evidence>
<organism evidence="1 2">
    <name type="scientific">Propionibacterium cyclohexanicum</name>
    <dbReference type="NCBI Taxonomy" id="64702"/>
    <lineage>
        <taxon>Bacteria</taxon>
        <taxon>Bacillati</taxon>
        <taxon>Actinomycetota</taxon>
        <taxon>Actinomycetes</taxon>
        <taxon>Propionibacteriales</taxon>
        <taxon>Propionibacteriaceae</taxon>
        <taxon>Propionibacterium</taxon>
    </lineage>
</organism>
<gene>
    <name evidence="1" type="ORF">SAMN05443377_12420</name>
</gene>
<protein>
    <submittedName>
        <fullName evidence="1">Uncharacterized protein</fullName>
    </submittedName>
</protein>
<name>A0A1H9TKH4_9ACTN</name>
<sequence>MAGSVWVFAASSWHVQLDQRGSRLGALIDHVNATVDRDALALGLADLKSPPNWRIRRATSQPPNVNRYFTYEACVGHSS</sequence>
<evidence type="ECO:0000313" key="2">
    <source>
        <dbReference type="Proteomes" id="UP000198815"/>
    </source>
</evidence>
<dbReference type="Proteomes" id="UP000198815">
    <property type="component" value="Unassembled WGS sequence"/>
</dbReference>
<reference evidence="1 2" key="1">
    <citation type="submission" date="2016-10" db="EMBL/GenBank/DDBJ databases">
        <authorList>
            <person name="de Groot N.N."/>
        </authorList>
    </citation>
    <scope>NUCLEOTIDE SEQUENCE [LARGE SCALE GENOMIC DNA]</scope>
    <source>
        <strain evidence="1 2">DSM 16859</strain>
    </source>
</reference>
<dbReference type="EMBL" id="FOGZ01000024">
    <property type="protein sequence ID" value="SER97527.1"/>
    <property type="molecule type" value="Genomic_DNA"/>
</dbReference>
<dbReference type="STRING" id="64702.SAMN05443377_12420"/>
<dbReference type="AlphaFoldDB" id="A0A1H9TKH4"/>